<organism evidence="1 2">
    <name type="scientific">Gordonia desulfuricans</name>
    <dbReference type="NCBI Taxonomy" id="89051"/>
    <lineage>
        <taxon>Bacteria</taxon>
        <taxon>Bacillati</taxon>
        <taxon>Actinomycetota</taxon>
        <taxon>Actinomycetes</taxon>
        <taxon>Mycobacteriales</taxon>
        <taxon>Gordoniaceae</taxon>
        <taxon>Gordonia</taxon>
    </lineage>
</organism>
<dbReference type="EMBL" id="JAADZU010000001">
    <property type="protein sequence ID" value="NDK87992.1"/>
    <property type="molecule type" value="Genomic_DNA"/>
</dbReference>
<reference evidence="1 2" key="1">
    <citation type="submission" date="2020-01" db="EMBL/GenBank/DDBJ databases">
        <title>Investigation of new actinobacteria for the biodesulphurisation of diesel fuel.</title>
        <authorList>
            <person name="Athi Narayanan S.M."/>
        </authorList>
    </citation>
    <scope>NUCLEOTIDE SEQUENCE [LARGE SCALE GENOMIC DNA]</scope>
    <source>
        <strain evidence="1 2">213E</strain>
    </source>
</reference>
<keyword evidence="2" id="KW-1185">Reference proteome</keyword>
<sequence length="192" mass="20371">MSTFFVPSLPDARDGGRLGGAPPVAIETHPLLSTHRYLLTLPAGCAGWATGIEVSVLLRDGFDIGDDDLVYPDMAMRALVHSPSPRGVRPDLGWLGLRSAGLTVPGGGGDVVPLVRIDDEPVLIQNEPGYGDAVRAAGHRFLFQIDEEGWPVGGELDDVIDEYLWGYGSVYFYGTSGAGGVVEDVVAGFIDF</sequence>
<dbReference type="RefSeq" id="WP_059037028.1">
    <property type="nucleotide sequence ID" value="NZ_JAADZU010000001.1"/>
</dbReference>
<name>A0A7K3LIA5_9ACTN</name>
<comment type="caution">
    <text evidence="1">The sequence shown here is derived from an EMBL/GenBank/DDBJ whole genome shotgun (WGS) entry which is preliminary data.</text>
</comment>
<evidence type="ECO:0008006" key="3">
    <source>
        <dbReference type="Google" id="ProtNLM"/>
    </source>
</evidence>
<evidence type="ECO:0000313" key="1">
    <source>
        <dbReference type="EMBL" id="NDK87992.1"/>
    </source>
</evidence>
<accession>A0A7K3LIA5</accession>
<dbReference type="AlphaFoldDB" id="A0A7K3LIA5"/>
<dbReference type="Proteomes" id="UP000466307">
    <property type="component" value="Unassembled WGS sequence"/>
</dbReference>
<protein>
    <recommendedName>
        <fullName evidence="3">DUF1963 domain-containing protein</fullName>
    </recommendedName>
</protein>
<proteinExistence type="predicted"/>
<gene>
    <name evidence="1" type="ORF">GYA93_00115</name>
</gene>
<evidence type="ECO:0000313" key="2">
    <source>
        <dbReference type="Proteomes" id="UP000466307"/>
    </source>
</evidence>